<dbReference type="EMBL" id="BOOU01000126">
    <property type="protein sequence ID" value="GII81984.1"/>
    <property type="molecule type" value="Genomic_DNA"/>
</dbReference>
<gene>
    <name evidence="1" type="ORF">Sru01_69660</name>
</gene>
<reference evidence="1" key="1">
    <citation type="submission" date="2021-01" db="EMBL/GenBank/DDBJ databases">
        <title>Whole genome shotgun sequence of Sphaerisporangium rufum NBRC 109079.</title>
        <authorList>
            <person name="Komaki H."/>
            <person name="Tamura T."/>
        </authorList>
    </citation>
    <scope>NUCLEOTIDE SEQUENCE</scope>
    <source>
        <strain evidence="1">NBRC 109079</strain>
    </source>
</reference>
<keyword evidence="2" id="KW-1185">Reference proteome</keyword>
<dbReference type="RefSeq" id="WP_203995107.1">
    <property type="nucleotide sequence ID" value="NZ_BOOU01000126.1"/>
</dbReference>
<dbReference type="Proteomes" id="UP000655287">
    <property type="component" value="Unassembled WGS sequence"/>
</dbReference>
<evidence type="ECO:0000313" key="2">
    <source>
        <dbReference type="Proteomes" id="UP000655287"/>
    </source>
</evidence>
<sequence>MSFRVILSGSALARMKNFPDLAMNALIERTADLLAEPWDAHVLYPGRTDYRHTTFGGFGLLHFHVDEAAELITIYEVVWSG</sequence>
<name>A0A919R9D0_9ACTN</name>
<organism evidence="1 2">
    <name type="scientific">Sphaerisporangium rufum</name>
    <dbReference type="NCBI Taxonomy" id="1381558"/>
    <lineage>
        <taxon>Bacteria</taxon>
        <taxon>Bacillati</taxon>
        <taxon>Actinomycetota</taxon>
        <taxon>Actinomycetes</taxon>
        <taxon>Streptosporangiales</taxon>
        <taxon>Streptosporangiaceae</taxon>
        <taxon>Sphaerisporangium</taxon>
    </lineage>
</organism>
<comment type="caution">
    <text evidence="1">The sequence shown here is derived from an EMBL/GenBank/DDBJ whole genome shotgun (WGS) entry which is preliminary data.</text>
</comment>
<dbReference type="AlphaFoldDB" id="A0A919R9D0"/>
<accession>A0A919R9D0</accession>
<evidence type="ECO:0000313" key="1">
    <source>
        <dbReference type="EMBL" id="GII81984.1"/>
    </source>
</evidence>
<protein>
    <submittedName>
        <fullName evidence="1">Uncharacterized protein</fullName>
    </submittedName>
</protein>
<proteinExistence type="predicted"/>